<keyword evidence="1 2" id="KW-0732">Signal</keyword>
<evidence type="ECO:0000313" key="5">
    <source>
        <dbReference type="Proteomes" id="UP001501407"/>
    </source>
</evidence>
<dbReference type="Gene3D" id="3.40.190.10">
    <property type="entry name" value="Periplasmic binding protein-like II"/>
    <property type="match status" value="2"/>
</dbReference>
<dbReference type="EMBL" id="BAABKZ010000001">
    <property type="protein sequence ID" value="GAA5086110.1"/>
    <property type="molecule type" value="Genomic_DNA"/>
</dbReference>
<protein>
    <submittedName>
        <fullName evidence="4">ABC transporter substrate-binding protein</fullName>
    </submittedName>
</protein>
<evidence type="ECO:0000313" key="4">
    <source>
        <dbReference type="EMBL" id="GAA5086110.1"/>
    </source>
</evidence>
<evidence type="ECO:0000259" key="3">
    <source>
        <dbReference type="SMART" id="SM00062"/>
    </source>
</evidence>
<dbReference type="PANTHER" id="PTHR35936:SF17">
    <property type="entry name" value="ARGININE-BINDING EXTRACELLULAR PROTEIN ARTP"/>
    <property type="match status" value="1"/>
</dbReference>
<dbReference type="SMART" id="SM00062">
    <property type="entry name" value="PBPb"/>
    <property type="match status" value="1"/>
</dbReference>
<organism evidence="4 5">
    <name type="scientific">Microbacterium yannicii</name>
    <dbReference type="NCBI Taxonomy" id="671622"/>
    <lineage>
        <taxon>Bacteria</taxon>
        <taxon>Bacillati</taxon>
        <taxon>Actinomycetota</taxon>
        <taxon>Actinomycetes</taxon>
        <taxon>Micrococcales</taxon>
        <taxon>Microbacteriaceae</taxon>
        <taxon>Microbacterium</taxon>
    </lineage>
</organism>
<dbReference type="SUPFAM" id="SSF53850">
    <property type="entry name" value="Periplasmic binding protein-like II"/>
    <property type="match status" value="1"/>
</dbReference>
<name>A0ABP9LYL2_9MICO</name>
<feature type="domain" description="Solute-binding protein family 3/N-terminal" evidence="3">
    <location>
        <begin position="55"/>
        <end position="286"/>
    </location>
</feature>
<gene>
    <name evidence="4" type="ORF">GCM10025760_05760</name>
</gene>
<feature type="chain" id="PRO_5046376101" evidence="2">
    <location>
        <begin position="26"/>
        <end position="300"/>
    </location>
</feature>
<dbReference type="PROSITE" id="PS51257">
    <property type="entry name" value="PROKAR_LIPOPROTEIN"/>
    <property type="match status" value="1"/>
</dbReference>
<comment type="caution">
    <text evidence="4">The sequence shown here is derived from an EMBL/GenBank/DDBJ whole genome shotgun (WGS) entry which is preliminary data.</text>
</comment>
<dbReference type="Proteomes" id="UP001501407">
    <property type="component" value="Unassembled WGS sequence"/>
</dbReference>
<dbReference type="PANTHER" id="PTHR35936">
    <property type="entry name" value="MEMBRANE-BOUND LYTIC MUREIN TRANSGLYCOSYLASE F"/>
    <property type="match status" value="1"/>
</dbReference>
<dbReference type="InterPro" id="IPR001638">
    <property type="entry name" value="Solute-binding_3/MltF_N"/>
</dbReference>
<evidence type="ECO:0000256" key="2">
    <source>
        <dbReference type="SAM" id="SignalP"/>
    </source>
</evidence>
<accession>A0ABP9LYL2</accession>
<proteinExistence type="predicted"/>
<dbReference type="Pfam" id="PF00497">
    <property type="entry name" value="SBP_bac_3"/>
    <property type="match status" value="1"/>
</dbReference>
<dbReference type="RefSeq" id="WP_194412447.1">
    <property type="nucleotide sequence ID" value="NZ_BAABKZ010000001.1"/>
</dbReference>
<feature type="signal peptide" evidence="2">
    <location>
        <begin position="1"/>
        <end position="25"/>
    </location>
</feature>
<keyword evidence="5" id="KW-1185">Reference proteome</keyword>
<reference evidence="5" key="1">
    <citation type="journal article" date="2019" name="Int. J. Syst. Evol. Microbiol.">
        <title>The Global Catalogue of Microorganisms (GCM) 10K type strain sequencing project: providing services to taxonomists for standard genome sequencing and annotation.</title>
        <authorList>
            <consortium name="The Broad Institute Genomics Platform"/>
            <consortium name="The Broad Institute Genome Sequencing Center for Infectious Disease"/>
            <person name="Wu L."/>
            <person name="Ma J."/>
        </authorList>
    </citation>
    <scope>NUCLEOTIDE SEQUENCE [LARGE SCALE GENOMIC DNA]</scope>
    <source>
        <strain evidence="5">JCM 18959</strain>
    </source>
</reference>
<evidence type="ECO:0000256" key="1">
    <source>
        <dbReference type="ARBA" id="ARBA00022729"/>
    </source>
</evidence>
<sequence>MRTTKSVAALAPLLILGLVAGCSSAASNAEPAETEAATEAPLYDQLPDAIKDAGVIKIAGDTHPPYRTIEEGGEITGIDPDLQTALSEQLGVPFEIVTASGLDAMLTGMLSGRFDAFNGPVRTTPEREAEFDAVVWMTTRTSYVYLAERADELSDPEALCGARVAGVTGSVTESQLARYNEWCADEGLDPAEFVGLEDSNATFLAVNSDRADYAGTTQSAAIDLQASDPDTYEFIVQSDEQGAGVDQLAMFMPKGNGLAEPMLAAFEAIFENGEYERIMTEWGIEDTAVDAPTLNPMTSK</sequence>